<keyword evidence="1" id="KW-0472">Membrane</keyword>
<dbReference type="AlphaFoldDB" id="A0A0A9H3T4"/>
<proteinExistence type="predicted"/>
<evidence type="ECO:0000256" key="1">
    <source>
        <dbReference type="SAM" id="Phobius"/>
    </source>
</evidence>
<protein>
    <submittedName>
        <fullName evidence="2">Uncharacterized protein</fullName>
    </submittedName>
</protein>
<feature type="transmembrane region" description="Helical" evidence="1">
    <location>
        <begin position="34"/>
        <end position="51"/>
    </location>
</feature>
<sequence>MDLGISMGFSLEDSVFMPVLFTRSPQISSAPPRGFLMPLLLSMPSSLIYVFRSVCFRLQIATRVC</sequence>
<dbReference type="EMBL" id="GBRH01166474">
    <property type="protein sequence ID" value="JAE31422.1"/>
    <property type="molecule type" value="Transcribed_RNA"/>
</dbReference>
<reference evidence="2" key="2">
    <citation type="journal article" date="2015" name="Data Brief">
        <title>Shoot transcriptome of the giant reed, Arundo donax.</title>
        <authorList>
            <person name="Barrero R.A."/>
            <person name="Guerrero F.D."/>
            <person name="Moolhuijzen P."/>
            <person name="Goolsby J.A."/>
            <person name="Tidwell J."/>
            <person name="Bellgard S.E."/>
            <person name="Bellgard M.I."/>
        </authorList>
    </citation>
    <scope>NUCLEOTIDE SEQUENCE</scope>
    <source>
        <tissue evidence="2">Shoot tissue taken approximately 20 cm above the soil surface</tissue>
    </source>
</reference>
<keyword evidence="1" id="KW-0812">Transmembrane</keyword>
<reference evidence="2" key="1">
    <citation type="submission" date="2014-09" db="EMBL/GenBank/DDBJ databases">
        <authorList>
            <person name="Magalhaes I.L.F."/>
            <person name="Oliveira U."/>
            <person name="Santos F.R."/>
            <person name="Vidigal T.H.D.A."/>
            <person name="Brescovit A.D."/>
            <person name="Santos A.J."/>
        </authorList>
    </citation>
    <scope>NUCLEOTIDE SEQUENCE</scope>
    <source>
        <tissue evidence="2">Shoot tissue taken approximately 20 cm above the soil surface</tissue>
    </source>
</reference>
<accession>A0A0A9H3T4</accession>
<organism evidence="2">
    <name type="scientific">Arundo donax</name>
    <name type="common">Giant reed</name>
    <name type="synonym">Donax arundinaceus</name>
    <dbReference type="NCBI Taxonomy" id="35708"/>
    <lineage>
        <taxon>Eukaryota</taxon>
        <taxon>Viridiplantae</taxon>
        <taxon>Streptophyta</taxon>
        <taxon>Embryophyta</taxon>
        <taxon>Tracheophyta</taxon>
        <taxon>Spermatophyta</taxon>
        <taxon>Magnoliopsida</taxon>
        <taxon>Liliopsida</taxon>
        <taxon>Poales</taxon>
        <taxon>Poaceae</taxon>
        <taxon>PACMAD clade</taxon>
        <taxon>Arundinoideae</taxon>
        <taxon>Arundineae</taxon>
        <taxon>Arundo</taxon>
    </lineage>
</organism>
<keyword evidence="1" id="KW-1133">Transmembrane helix</keyword>
<name>A0A0A9H3T4_ARUDO</name>
<evidence type="ECO:0000313" key="2">
    <source>
        <dbReference type="EMBL" id="JAE31422.1"/>
    </source>
</evidence>